<comment type="caution">
    <text evidence="6">The sequence shown here is derived from an EMBL/GenBank/DDBJ whole genome shotgun (WGS) entry which is preliminary data.</text>
</comment>
<keyword evidence="3" id="KW-0378">Hydrolase</keyword>
<dbReference type="AlphaFoldDB" id="A0A7W9A4V5"/>
<sequence length="258" mass="27458">MIDVDTRALLMRPDLAETALEGIVSARAYRPTEAMQAVVPQADVLDDDGNRISQLLFGEAFDVLIREGDRHWGRCRRDGVVGWVAEDALRSGVRVPTHRMASPGGVLPFNALVDPSRDAVGDVALMPLGEFEPDLVAVAETFLGVPYAAGGRTESGTDCSGLVQACLIAGGRAAPRNADAQAELGEAVDRTDLRRGDIVVWPYTRGDRGWTGHSAIALGPDAVIHAVGTEGRVLVQALAAADTNQRAEGFDALIIRRL</sequence>
<dbReference type="InterPro" id="IPR041382">
    <property type="entry name" value="SH3_16"/>
</dbReference>
<dbReference type="PROSITE" id="PS51935">
    <property type="entry name" value="NLPC_P60"/>
    <property type="match status" value="1"/>
</dbReference>
<reference evidence="6 7" key="1">
    <citation type="submission" date="2020-08" db="EMBL/GenBank/DDBJ databases">
        <title>Genomic Encyclopedia of Type Strains, Phase IV (KMG-IV): sequencing the most valuable type-strain genomes for metagenomic binning, comparative biology and taxonomic classification.</title>
        <authorList>
            <person name="Goeker M."/>
        </authorList>
    </citation>
    <scope>NUCLEOTIDE SEQUENCE [LARGE SCALE GENOMIC DNA]</scope>
    <source>
        <strain evidence="6 7">DSM 24448</strain>
    </source>
</reference>
<evidence type="ECO:0000259" key="5">
    <source>
        <dbReference type="PROSITE" id="PS51935"/>
    </source>
</evidence>
<dbReference type="Pfam" id="PF00877">
    <property type="entry name" value="NLPC_P60"/>
    <property type="match status" value="1"/>
</dbReference>
<dbReference type="InterPro" id="IPR051202">
    <property type="entry name" value="Peptidase_C40"/>
</dbReference>
<dbReference type="PANTHER" id="PTHR47053:SF1">
    <property type="entry name" value="MUREIN DD-ENDOPEPTIDASE MEPH-RELATED"/>
    <property type="match status" value="1"/>
</dbReference>
<evidence type="ECO:0000256" key="2">
    <source>
        <dbReference type="ARBA" id="ARBA00022670"/>
    </source>
</evidence>
<name>A0A7W9A4V5_9CAUL</name>
<evidence type="ECO:0000313" key="7">
    <source>
        <dbReference type="Proteomes" id="UP000548978"/>
    </source>
</evidence>
<dbReference type="GO" id="GO:0006508">
    <property type="term" value="P:proteolysis"/>
    <property type="evidence" value="ECO:0007669"/>
    <property type="project" value="UniProtKB-KW"/>
</dbReference>
<proteinExistence type="inferred from homology"/>
<evidence type="ECO:0000256" key="3">
    <source>
        <dbReference type="ARBA" id="ARBA00022801"/>
    </source>
</evidence>
<evidence type="ECO:0000313" key="6">
    <source>
        <dbReference type="EMBL" id="MBB5661277.1"/>
    </source>
</evidence>
<keyword evidence="2" id="KW-0645">Protease</keyword>
<dbReference type="PANTHER" id="PTHR47053">
    <property type="entry name" value="MUREIN DD-ENDOPEPTIDASE MEPH-RELATED"/>
    <property type="match status" value="1"/>
</dbReference>
<comment type="similarity">
    <text evidence="1">Belongs to the peptidase C40 family.</text>
</comment>
<organism evidence="6 7">
    <name type="scientific">Brevundimonas halotolerans</name>
    <dbReference type="NCBI Taxonomy" id="69670"/>
    <lineage>
        <taxon>Bacteria</taxon>
        <taxon>Pseudomonadati</taxon>
        <taxon>Pseudomonadota</taxon>
        <taxon>Alphaproteobacteria</taxon>
        <taxon>Caulobacterales</taxon>
        <taxon>Caulobacteraceae</taxon>
        <taxon>Brevundimonas</taxon>
    </lineage>
</organism>
<evidence type="ECO:0000256" key="4">
    <source>
        <dbReference type="ARBA" id="ARBA00022807"/>
    </source>
</evidence>
<dbReference type="InterPro" id="IPR000064">
    <property type="entry name" value="NLP_P60_dom"/>
</dbReference>
<dbReference type="Gene3D" id="3.90.1720.10">
    <property type="entry name" value="endopeptidase domain like (from Nostoc punctiforme)"/>
    <property type="match status" value="1"/>
</dbReference>
<gene>
    <name evidence="6" type="ORF">FHS65_002037</name>
</gene>
<dbReference type="Proteomes" id="UP000548978">
    <property type="component" value="Unassembled WGS sequence"/>
</dbReference>
<evidence type="ECO:0000256" key="1">
    <source>
        <dbReference type="ARBA" id="ARBA00007074"/>
    </source>
</evidence>
<dbReference type="InterPro" id="IPR038765">
    <property type="entry name" value="Papain-like_cys_pep_sf"/>
</dbReference>
<dbReference type="Pfam" id="PF18348">
    <property type="entry name" value="SH3_16"/>
    <property type="match status" value="1"/>
</dbReference>
<protein>
    <recommendedName>
        <fullName evidence="5">NlpC/P60 domain-containing protein</fullName>
    </recommendedName>
</protein>
<keyword evidence="4" id="KW-0788">Thiol protease</keyword>
<dbReference type="GO" id="GO:0008234">
    <property type="term" value="F:cysteine-type peptidase activity"/>
    <property type="evidence" value="ECO:0007669"/>
    <property type="project" value="UniProtKB-KW"/>
</dbReference>
<keyword evidence="7" id="KW-1185">Reference proteome</keyword>
<dbReference type="RefSeq" id="WP_123288516.1">
    <property type="nucleotide sequence ID" value="NZ_JACIJB010000009.1"/>
</dbReference>
<accession>A0A7W9A4V5</accession>
<dbReference type="SUPFAM" id="SSF54001">
    <property type="entry name" value="Cysteine proteinases"/>
    <property type="match status" value="1"/>
</dbReference>
<feature type="domain" description="NlpC/P60" evidence="5">
    <location>
        <begin position="129"/>
        <end position="258"/>
    </location>
</feature>
<dbReference type="EMBL" id="JACIJB010000009">
    <property type="protein sequence ID" value="MBB5661277.1"/>
    <property type="molecule type" value="Genomic_DNA"/>
</dbReference>
<dbReference type="OrthoDB" id="9813368at2"/>